<accession>A0A6G0XYL0</accession>
<comment type="caution">
    <text evidence="1">The sequence shown here is derived from an EMBL/GenBank/DDBJ whole genome shotgun (WGS) entry which is preliminary data.</text>
</comment>
<keyword evidence="2" id="KW-1185">Reference proteome</keyword>
<protein>
    <submittedName>
        <fullName evidence="1">Uncharacterized protein</fullName>
    </submittedName>
</protein>
<dbReference type="Proteomes" id="UP000481153">
    <property type="component" value="Unassembled WGS sequence"/>
</dbReference>
<dbReference type="AlphaFoldDB" id="A0A6G0XYL0"/>
<proteinExistence type="predicted"/>
<sequence>MFKTKKAQKISHIVYEPSLGCCLRTRAGGAIQLSDSMDDASVSFEWREPMRLCMSTGKDWPCKGVEGPAASLVYPLVTYYNAWKDRRPDIQNYALNFVVCGPGIGQSHMLDETTTVLENVAQSCEDETQM</sequence>
<name>A0A6G0XYL0_9STRA</name>
<reference evidence="1 2" key="1">
    <citation type="submission" date="2019-07" db="EMBL/GenBank/DDBJ databases">
        <title>Genomics analysis of Aphanomyces spp. identifies a new class of oomycete effector associated with host adaptation.</title>
        <authorList>
            <person name="Gaulin E."/>
        </authorList>
    </citation>
    <scope>NUCLEOTIDE SEQUENCE [LARGE SCALE GENOMIC DNA]</scope>
    <source>
        <strain evidence="1 2">ATCC 201684</strain>
    </source>
</reference>
<gene>
    <name evidence="1" type="ORF">Ae201684_000038</name>
</gene>
<evidence type="ECO:0000313" key="1">
    <source>
        <dbReference type="EMBL" id="KAF0745583.1"/>
    </source>
</evidence>
<organism evidence="1 2">
    <name type="scientific">Aphanomyces euteiches</name>
    <dbReference type="NCBI Taxonomy" id="100861"/>
    <lineage>
        <taxon>Eukaryota</taxon>
        <taxon>Sar</taxon>
        <taxon>Stramenopiles</taxon>
        <taxon>Oomycota</taxon>
        <taxon>Saprolegniomycetes</taxon>
        <taxon>Saprolegniales</taxon>
        <taxon>Verrucalvaceae</taxon>
        <taxon>Aphanomyces</taxon>
    </lineage>
</organism>
<dbReference type="EMBL" id="VJMJ01000001">
    <property type="protein sequence ID" value="KAF0745583.1"/>
    <property type="molecule type" value="Genomic_DNA"/>
</dbReference>
<evidence type="ECO:0000313" key="2">
    <source>
        <dbReference type="Proteomes" id="UP000481153"/>
    </source>
</evidence>